<comment type="caution">
    <text evidence="2">The sequence shown here is derived from an EMBL/GenBank/DDBJ whole genome shotgun (WGS) entry which is preliminary data.</text>
</comment>
<gene>
    <name evidence="2" type="ORF">GUJ93_ZPchr0010g11281</name>
</gene>
<organism evidence="2 3">
    <name type="scientific">Zizania palustris</name>
    <name type="common">Northern wild rice</name>
    <dbReference type="NCBI Taxonomy" id="103762"/>
    <lineage>
        <taxon>Eukaryota</taxon>
        <taxon>Viridiplantae</taxon>
        <taxon>Streptophyta</taxon>
        <taxon>Embryophyta</taxon>
        <taxon>Tracheophyta</taxon>
        <taxon>Spermatophyta</taxon>
        <taxon>Magnoliopsida</taxon>
        <taxon>Liliopsida</taxon>
        <taxon>Poales</taxon>
        <taxon>Poaceae</taxon>
        <taxon>BOP clade</taxon>
        <taxon>Oryzoideae</taxon>
        <taxon>Oryzeae</taxon>
        <taxon>Zizaniinae</taxon>
        <taxon>Zizania</taxon>
    </lineage>
</organism>
<dbReference type="Proteomes" id="UP000729402">
    <property type="component" value="Unassembled WGS sequence"/>
</dbReference>
<keyword evidence="3" id="KW-1185">Reference proteome</keyword>
<evidence type="ECO:0000256" key="1">
    <source>
        <dbReference type="SAM" id="MobiDB-lite"/>
    </source>
</evidence>
<feature type="region of interest" description="Disordered" evidence="1">
    <location>
        <begin position="1"/>
        <end position="51"/>
    </location>
</feature>
<accession>A0A8J6BH76</accession>
<protein>
    <submittedName>
        <fullName evidence="2">Uncharacterized protein</fullName>
    </submittedName>
</protein>
<evidence type="ECO:0000313" key="3">
    <source>
        <dbReference type="Proteomes" id="UP000729402"/>
    </source>
</evidence>
<reference evidence="2" key="2">
    <citation type="submission" date="2021-02" db="EMBL/GenBank/DDBJ databases">
        <authorList>
            <person name="Kimball J.A."/>
            <person name="Haas M.W."/>
            <person name="Macchietto M."/>
            <person name="Kono T."/>
            <person name="Duquette J."/>
            <person name="Shao M."/>
        </authorList>
    </citation>
    <scope>NUCLEOTIDE SEQUENCE</scope>
    <source>
        <tissue evidence="2">Fresh leaf tissue</tissue>
    </source>
</reference>
<dbReference type="EMBL" id="JAAALK010000082">
    <property type="protein sequence ID" value="KAG8085196.1"/>
    <property type="molecule type" value="Genomic_DNA"/>
</dbReference>
<reference evidence="2" key="1">
    <citation type="journal article" date="2021" name="bioRxiv">
        <title>Whole Genome Assembly and Annotation of Northern Wild Rice, Zizania palustris L., Supports a Whole Genome Duplication in the Zizania Genus.</title>
        <authorList>
            <person name="Haas M."/>
            <person name="Kono T."/>
            <person name="Macchietto M."/>
            <person name="Millas R."/>
            <person name="McGilp L."/>
            <person name="Shao M."/>
            <person name="Duquette J."/>
            <person name="Hirsch C.N."/>
            <person name="Kimball J."/>
        </authorList>
    </citation>
    <scope>NUCLEOTIDE SEQUENCE</scope>
    <source>
        <tissue evidence="2">Fresh leaf tissue</tissue>
    </source>
</reference>
<name>A0A8J6BH76_ZIZPA</name>
<dbReference type="AlphaFoldDB" id="A0A8J6BH76"/>
<feature type="compositionally biased region" description="Low complexity" evidence="1">
    <location>
        <begin position="1"/>
        <end position="17"/>
    </location>
</feature>
<sequence length="143" mass="15869">MAEYSENAAAAPAPASSPHRRRRRGEGERELAVGPSAMELSPSRGGSGEVGRSPEDIAIALACRLQVRLPLLPPSLSLSRCQLRSWRRACDADCVWEALFGAAGRPPRRRWRRQGKELPVSRWVKGMPCVYPQLNFHLNSLLE</sequence>
<proteinExistence type="predicted"/>
<evidence type="ECO:0000313" key="2">
    <source>
        <dbReference type="EMBL" id="KAG8085196.1"/>
    </source>
</evidence>